<feature type="compositionally biased region" description="Low complexity" evidence="6">
    <location>
        <begin position="50"/>
        <end position="80"/>
    </location>
</feature>
<evidence type="ECO:0000259" key="8">
    <source>
        <dbReference type="Pfam" id="PF00005"/>
    </source>
</evidence>
<protein>
    <recommendedName>
        <fullName evidence="8">ABC transporter domain-containing protein</fullName>
    </recommendedName>
</protein>
<evidence type="ECO:0000256" key="7">
    <source>
        <dbReference type="SAM" id="SignalP"/>
    </source>
</evidence>
<keyword evidence="7" id="KW-0732">Signal</keyword>
<proteinExistence type="predicted"/>
<gene>
    <name evidence="9" type="ORF">OAUR00152_LOCUS9978</name>
</gene>
<comment type="subcellular location">
    <subcellularLocation>
        <location evidence="1">Membrane</location>
        <topology evidence="1">Multi-pass membrane protein</topology>
    </subcellularLocation>
</comment>
<feature type="signal peptide" evidence="7">
    <location>
        <begin position="1"/>
        <end position="34"/>
    </location>
</feature>
<sequence length="332" mass="36015">MMLRRSTAPMTPMTLMTLTLLLLIAAALSTGASAQRSATGLASRLTKRPGSSSSSLSSSSSGGSTKSSAESDSESGESSSFQWEELAGTPGSGIGALMALVAGGYYALFVSQSSHPRREVVKFGAHDDEEEDEEEIVIEDDARMDRGFLKNVEIGFSDIRMTLKQKKKKKEDRIILDGSIRGKARPGRMLAIMGPSGSGKSTLVHALAGRIKDSSRVRLHGSRYVNGAPVAGDSQLPSAFIEQDVTFFPHMTVKETLDFRVELRLGKKIGPKREGRRRARIDGTIGIDGEREYRRGERQDSGIERGGTEEIEHRVRDDLESSGNILGRADVR</sequence>
<dbReference type="PANTHER" id="PTHR48041:SF41">
    <property type="entry name" value="ABC TRANSPORTER G FAMILY"/>
    <property type="match status" value="1"/>
</dbReference>
<dbReference type="GO" id="GO:0005524">
    <property type="term" value="F:ATP binding"/>
    <property type="evidence" value="ECO:0007669"/>
    <property type="project" value="InterPro"/>
</dbReference>
<accession>A0A7S4ICV1</accession>
<dbReference type="PANTHER" id="PTHR48041">
    <property type="entry name" value="ABC TRANSPORTER G FAMILY MEMBER 28"/>
    <property type="match status" value="1"/>
</dbReference>
<dbReference type="EMBL" id="HBKQ01014601">
    <property type="protein sequence ID" value="CAE2225322.1"/>
    <property type="molecule type" value="Transcribed_RNA"/>
</dbReference>
<evidence type="ECO:0000256" key="5">
    <source>
        <dbReference type="ARBA" id="ARBA00023136"/>
    </source>
</evidence>
<evidence type="ECO:0000256" key="3">
    <source>
        <dbReference type="ARBA" id="ARBA00022692"/>
    </source>
</evidence>
<keyword evidence="3" id="KW-0812">Transmembrane</keyword>
<name>A0A7S4ICV1_9STRA</name>
<feature type="compositionally biased region" description="Basic and acidic residues" evidence="6">
    <location>
        <begin position="292"/>
        <end position="319"/>
    </location>
</feature>
<feature type="region of interest" description="Disordered" evidence="6">
    <location>
        <begin position="292"/>
        <end position="332"/>
    </location>
</feature>
<dbReference type="InterPro" id="IPR050352">
    <property type="entry name" value="ABCG_transporters"/>
</dbReference>
<dbReference type="GO" id="GO:0042626">
    <property type="term" value="F:ATPase-coupled transmembrane transporter activity"/>
    <property type="evidence" value="ECO:0007669"/>
    <property type="project" value="TreeGrafter"/>
</dbReference>
<dbReference type="GO" id="GO:0016020">
    <property type="term" value="C:membrane"/>
    <property type="evidence" value="ECO:0007669"/>
    <property type="project" value="UniProtKB-SubCell"/>
</dbReference>
<organism evidence="9">
    <name type="scientific">Odontella aurita</name>
    <dbReference type="NCBI Taxonomy" id="265563"/>
    <lineage>
        <taxon>Eukaryota</taxon>
        <taxon>Sar</taxon>
        <taxon>Stramenopiles</taxon>
        <taxon>Ochrophyta</taxon>
        <taxon>Bacillariophyta</taxon>
        <taxon>Mediophyceae</taxon>
        <taxon>Biddulphiophycidae</taxon>
        <taxon>Eupodiscales</taxon>
        <taxon>Odontellaceae</taxon>
        <taxon>Odontella</taxon>
    </lineage>
</organism>
<dbReference type="InterPro" id="IPR027417">
    <property type="entry name" value="P-loop_NTPase"/>
</dbReference>
<feature type="chain" id="PRO_5030549168" description="ABC transporter domain-containing protein" evidence="7">
    <location>
        <begin position="35"/>
        <end position="332"/>
    </location>
</feature>
<evidence type="ECO:0000256" key="1">
    <source>
        <dbReference type="ARBA" id="ARBA00004141"/>
    </source>
</evidence>
<dbReference type="Pfam" id="PF00005">
    <property type="entry name" value="ABC_tran"/>
    <property type="match status" value="1"/>
</dbReference>
<dbReference type="AlphaFoldDB" id="A0A7S4ICV1"/>
<reference evidence="9" key="1">
    <citation type="submission" date="2021-01" db="EMBL/GenBank/DDBJ databases">
        <authorList>
            <person name="Corre E."/>
            <person name="Pelletier E."/>
            <person name="Niang G."/>
            <person name="Scheremetjew M."/>
            <person name="Finn R."/>
            <person name="Kale V."/>
            <person name="Holt S."/>
            <person name="Cochrane G."/>
            <person name="Meng A."/>
            <person name="Brown T."/>
            <person name="Cohen L."/>
        </authorList>
    </citation>
    <scope>NUCLEOTIDE SEQUENCE</scope>
    <source>
        <strain evidence="9">Isolate 1302-5</strain>
    </source>
</reference>
<dbReference type="GO" id="GO:0016887">
    <property type="term" value="F:ATP hydrolysis activity"/>
    <property type="evidence" value="ECO:0007669"/>
    <property type="project" value="InterPro"/>
</dbReference>
<feature type="region of interest" description="Disordered" evidence="6">
    <location>
        <begin position="40"/>
        <end position="82"/>
    </location>
</feature>
<evidence type="ECO:0000256" key="6">
    <source>
        <dbReference type="SAM" id="MobiDB-lite"/>
    </source>
</evidence>
<feature type="domain" description="ABC transporter" evidence="8">
    <location>
        <begin position="182"/>
        <end position="276"/>
    </location>
</feature>
<dbReference type="SUPFAM" id="SSF52540">
    <property type="entry name" value="P-loop containing nucleoside triphosphate hydrolases"/>
    <property type="match status" value="2"/>
</dbReference>
<keyword evidence="4" id="KW-1133">Transmembrane helix</keyword>
<evidence type="ECO:0000256" key="2">
    <source>
        <dbReference type="ARBA" id="ARBA00022448"/>
    </source>
</evidence>
<keyword evidence="5" id="KW-0472">Membrane</keyword>
<evidence type="ECO:0000256" key="4">
    <source>
        <dbReference type="ARBA" id="ARBA00022989"/>
    </source>
</evidence>
<evidence type="ECO:0000313" key="9">
    <source>
        <dbReference type="EMBL" id="CAE2225322.1"/>
    </source>
</evidence>
<dbReference type="Gene3D" id="3.40.50.300">
    <property type="entry name" value="P-loop containing nucleotide triphosphate hydrolases"/>
    <property type="match status" value="1"/>
</dbReference>
<keyword evidence="2" id="KW-0813">Transport</keyword>
<dbReference type="InterPro" id="IPR003439">
    <property type="entry name" value="ABC_transporter-like_ATP-bd"/>
</dbReference>